<gene>
    <name evidence="1" type="ORF">psyc5s11_04070</name>
</gene>
<dbReference type="EMBL" id="AP024849">
    <property type="protein sequence ID" value="BCZ44340.1"/>
    <property type="molecule type" value="Genomic_DNA"/>
</dbReference>
<protein>
    <submittedName>
        <fullName evidence="1">Uncharacterized protein</fullName>
    </submittedName>
</protein>
<sequence>MNNGEDFLYKHNSGEKLFNMLISFIEDFFGVLICAKRPHLEFNTKVFMDSFDK</sequence>
<name>A0ABN6IQ54_9CLOT</name>
<dbReference type="Proteomes" id="UP000824633">
    <property type="component" value="Chromosome"/>
</dbReference>
<organism evidence="1 2">
    <name type="scientific">Clostridium gelidum</name>
    <dbReference type="NCBI Taxonomy" id="704125"/>
    <lineage>
        <taxon>Bacteria</taxon>
        <taxon>Bacillati</taxon>
        <taxon>Bacillota</taxon>
        <taxon>Clostridia</taxon>
        <taxon>Eubacteriales</taxon>
        <taxon>Clostridiaceae</taxon>
        <taxon>Clostridium</taxon>
    </lineage>
</organism>
<accession>A0ABN6IQ54</accession>
<evidence type="ECO:0000313" key="2">
    <source>
        <dbReference type="Proteomes" id="UP000824633"/>
    </source>
</evidence>
<reference evidence="2" key="1">
    <citation type="submission" date="2021-07" db="EMBL/GenBank/DDBJ databases">
        <title>Complete genome sequencing of a Clostridium isolate.</title>
        <authorList>
            <person name="Ueki A."/>
            <person name="Tonouchi A."/>
        </authorList>
    </citation>
    <scope>NUCLEOTIDE SEQUENCE [LARGE SCALE GENOMIC DNA]</scope>
    <source>
        <strain evidence="2">C5S11</strain>
    </source>
</reference>
<keyword evidence="2" id="KW-1185">Reference proteome</keyword>
<proteinExistence type="predicted"/>
<evidence type="ECO:0000313" key="1">
    <source>
        <dbReference type="EMBL" id="BCZ44340.1"/>
    </source>
</evidence>